<reference evidence="1 2" key="2">
    <citation type="journal article" date="2022" name="Mol. Biol. Evol.">
        <title>Comparative Genomics Reveals Insights into the Divergent Evolution of Astigmatic Mites and Household Pest Adaptations.</title>
        <authorList>
            <person name="Xiong Q."/>
            <person name="Wan A.T."/>
            <person name="Liu X."/>
            <person name="Fung C.S."/>
            <person name="Xiao X."/>
            <person name="Malainual N."/>
            <person name="Hou J."/>
            <person name="Wang L."/>
            <person name="Wang M."/>
            <person name="Yang K.Y."/>
            <person name="Cui Y."/>
            <person name="Leung E.L."/>
            <person name="Nong W."/>
            <person name="Shin S.K."/>
            <person name="Au S.W."/>
            <person name="Jeong K.Y."/>
            <person name="Chew F.T."/>
            <person name="Hui J.H."/>
            <person name="Leung T.F."/>
            <person name="Tungtrongchitr A."/>
            <person name="Zhong N."/>
            <person name="Liu Z."/>
            <person name="Tsui S.K."/>
        </authorList>
    </citation>
    <scope>NUCLEOTIDE SEQUENCE [LARGE SCALE GENOMIC DNA]</scope>
    <source>
        <strain evidence="1">Derp</strain>
    </source>
</reference>
<evidence type="ECO:0000313" key="1">
    <source>
        <dbReference type="EMBL" id="KAH9417765.1"/>
    </source>
</evidence>
<dbReference type="EMBL" id="NJHN03000074">
    <property type="protein sequence ID" value="KAH9417765.1"/>
    <property type="molecule type" value="Genomic_DNA"/>
</dbReference>
<comment type="caution">
    <text evidence="1">The sequence shown here is derived from an EMBL/GenBank/DDBJ whole genome shotgun (WGS) entry which is preliminary data.</text>
</comment>
<keyword evidence="2" id="KW-1185">Reference proteome</keyword>
<protein>
    <submittedName>
        <fullName evidence="1">Uncharacterized protein</fullName>
    </submittedName>
</protein>
<evidence type="ECO:0000313" key="2">
    <source>
        <dbReference type="Proteomes" id="UP000887458"/>
    </source>
</evidence>
<organism evidence="1 2">
    <name type="scientific">Dermatophagoides pteronyssinus</name>
    <name type="common">European house dust mite</name>
    <dbReference type="NCBI Taxonomy" id="6956"/>
    <lineage>
        <taxon>Eukaryota</taxon>
        <taxon>Metazoa</taxon>
        <taxon>Ecdysozoa</taxon>
        <taxon>Arthropoda</taxon>
        <taxon>Chelicerata</taxon>
        <taxon>Arachnida</taxon>
        <taxon>Acari</taxon>
        <taxon>Acariformes</taxon>
        <taxon>Sarcoptiformes</taxon>
        <taxon>Astigmata</taxon>
        <taxon>Psoroptidia</taxon>
        <taxon>Analgoidea</taxon>
        <taxon>Pyroglyphidae</taxon>
        <taxon>Dermatophagoidinae</taxon>
        <taxon>Dermatophagoides</taxon>
    </lineage>
</organism>
<sequence>MEVDGGDSVVLLLCRRKNSLLLRVTFEIDDGCKIERFDPLKIFIGSVAFVDDIFRNIGRRNLRRIEGGGDGDNGDLVVSISIDGGSSGIIGLSISIRIDRCRNIRTAKREAI</sequence>
<proteinExistence type="predicted"/>
<accession>A0ABQ8J5X4</accession>
<dbReference type="Proteomes" id="UP000887458">
    <property type="component" value="Unassembled WGS sequence"/>
</dbReference>
<name>A0ABQ8J5X4_DERPT</name>
<reference evidence="1 2" key="1">
    <citation type="journal article" date="2018" name="J. Allergy Clin. Immunol.">
        <title>High-quality assembly of Dermatophagoides pteronyssinus genome and transcriptome reveals a wide range of novel allergens.</title>
        <authorList>
            <person name="Liu X.Y."/>
            <person name="Yang K.Y."/>
            <person name="Wang M.Q."/>
            <person name="Kwok J.S."/>
            <person name="Zeng X."/>
            <person name="Yang Z."/>
            <person name="Xiao X.J."/>
            <person name="Lau C.P."/>
            <person name="Li Y."/>
            <person name="Huang Z.M."/>
            <person name="Ba J.G."/>
            <person name="Yim A.K."/>
            <person name="Ouyang C.Y."/>
            <person name="Ngai S.M."/>
            <person name="Chan T.F."/>
            <person name="Leung E.L."/>
            <person name="Liu L."/>
            <person name="Liu Z.G."/>
            <person name="Tsui S.K."/>
        </authorList>
    </citation>
    <scope>NUCLEOTIDE SEQUENCE [LARGE SCALE GENOMIC DNA]</scope>
    <source>
        <strain evidence="1">Derp</strain>
    </source>
</reference>
<gene>
    <name evidence="1" type="ORF">DERP_011476</name>
</gene>